<keyword evidence="1" id="KW-0812">Transmembrane</keyword>
<name>A0AA36DAY2_9BILA</name>
<comment type="caution">
    <text evidence="2">The sequence shown here is derived from an EMBL/GenBank/DDBJ whole genome shotgun (WGS) entry which is preliminary data.</text>
</comment>
<evidence type="ECO:0000313" key="3">
    <source>
        <dbReference type="Proteomes" id="UP001177023"/>
    </source>
</evidence>
<reference evidence="2" key="1">
    <citation type="submission" date="2023-06" db="EMBL/GenBank/DDBJ databases">
        <authorList>
            <person name="Delattre M."/>
        </authorList>
    </citation>
    <scope>NUCLEOTIDE SEQUENCE</scope>
    <source>
        <strain evidence="2">AF72</strain>
    </source>
</reference>
<organism evidence="2 3">
    <name type="scientific">Mesorhabditis spiculigera</name>
    <dbReference type="NCBI Taxonomy" id="96644"/>
    <lineage>
        <taxon>Eukaryota</taxon>
        <taxon>Metazoa</taxon>
        <taxon>Ecdysozoa</taxon>
        <taxon>Nematoda</taxon>
        <taxon>Chromadorea</taxon>
        <taxon>Rhabditida</taxon>
        <taxon>Rhabditina</taxon>
        <taxon>Rhabditomorpha</taxon>
        <taxon>Rhabditoidea</taxon>
        <taxon>Rhabditidae</taxon>
        <taxon>Mesorhabditinae</taxon>
        <taxon>Mesorhabditis</taxon>
    </lineage>
</organism>
<evidence type="ECO:0000256" key="1">
    <source>
        <dbReference type="SAM" id="Phobius"/>
    </source>
</evidence>
<keyword evidence="1" id="KW-0472">Membrane</keyword>
<proteinExistence type="predicted"/>
<feature type="transmembrane region" description="Helical" evidence="1">
    <location>
        <begin position="150"/>
        <end position="171"/>
    </location>
</feature>
<dbReference type="AlphaFoldDB" id="A0AA36DAY2"/>
<gene>
    <name evidence="2" type="ORF">MSPICULIGERA_LOCUS21059</name>
</gene>
<sequence>MRARDYEFGHRKGGCPEGLLNVSHTAIMEERPLMVTASGGKPPYSRSFSTNYVHPGSETDSEERPAPRYRPNVDKKLFISSITAKHAGLAAACANAFQIFANFFIFLRGCGVTSGDMLMGIIPVVFGFITIGLFLYAILSNFSYSVRPFIVHQITAIVIVAVVLMLFLYSLFQLQSISGIFQFSWLRTKMLMFLEPLSTAQRAGFALFLLVNISISALSLHVAIILHSYLENCVKVVSNDVTEV</sequence>
<accession>A0AA36DAY2</accession>
<keyword evidence="3" id="KW-1185">Reference proteome</keyword>
<feature type="transmembrane region" description="Helical" evidence="1">
    <location>
        <begin position="206"/>
        <end position="230"/>
    </location>
</feature>
<keyword evidence="1" id="KW-1133">Transmembrane helix</keyword>
<feature type="transmembrane region" description="Helical" evidence="1">
    <location>
        <begin position="86"/>
        <end position="105"/>
    </location>
</feature>
<evidence type="ECO:0000313" key="2">
    <source>
        <dbReference type="EMBL" id="CAJ0582930.1"/>
    </source>
</evidence>
<dbReference type="EMBL" id="CATQJA010002665">
    <property type="protein sequence ID" value="CAJ0582930.1"/>
    <property type="molecule type" value="Genomic_DNA"/>
</dbReference>
<feature type="transmembrane region" description="Helical" evidence="1">
    <location>
        <begin position="117"/>
        <end position="138"/>
    </location>
</feature>
<feature type="non-terminal residue" evidence="2">
    <location>
        <position position="1"/>
    </location>
</feature>
<protein>
    <submittedName>
        <fullName evidence="2">Uncharacterized protein</fullName>
    </submittedName>
</protein>
<dbReference type="Proteomes" id="UP001177023">
    <property type="component" value="Unassembled WGS sequence"/>
</dbReference>